<dbReference type="RefSeq" id="WP_017744812.1">
    <property type="nucleotide sequence ID" value="NZ_KQ976354.1"/>
</dbReference>
<reference evidence="2 3" key="1">
    <citation type="journal article" date="2013" name="Genome Biol. Evol.">
        <title>Genomes of Stigonematalean cyanobacteria (subsection V) and the evolution of oxygenic photosynthesis from prokaryotes to plastids.</title>
        <authorList>
            <person name="Dagan T."/>
            <person name="Roettger M."/>
            <person name="Stucken K."/>
            <person name="Landan G."/>
            <person name="Koch R."/>
            <person name="Major P."/>
            <person name="Gould S.B."/>
            <person name="Goremykin V.V."/>
            <person name="Rippka R."/>
            <person name="Tandeau de Marsac N."/>
            <person name="Gugger M."/>
            <person name="Lockhart P.J."/>
            <person name="Allen J.F."/>
            <person name="Brune I."/>
            <person name="Maus I."/>
            <person name="Puhler A."/>
            <person name="Martin W.F."/>
        </authorList>
    </citation>
    <scope>NUCLEOTIDE SEQUENCE [LARGE SCALE GENOMIC DNA]</scope>
    <source>
        <strain evidence="2 3">PCC 7110</strain>
    </source>
</reference>
<dbReference type="AlphaFoldDB" id="A0A139WWF8"/>
<sequence length="252" mass="29430">MELEYPDFVNVNKSLTVLCKQRATGELFLSSVNKHWYLYFFWGRLLYVTGGNHRVRRWYRTVTQICPKWNFEEHNLNLKKDELWEYRLLKLGIEKKQLTLTQAKSILSKSTDEVLFDIIGYSKLNSCWLPKKLHPIALLDLIPYLNTAVELRKKWRNMSLGHLHPDVAPVVNHLHLENFRLSKDCVKIIQYVNGENTIWDIASQLKQEVTEVANHIQDLVNQRVLKLSILSDLPFPIKGTSSTISFPGSTLR</sequence>
<protein>
    <recommendedName>
        <fullName evidence="1">PatA-like N-terminal domain-containing protein</fullName>
    </recommendedName>
</protein>
<accession>A0A139WWF8</accession>
<proteinExistence type="predicted"/>
<evidence type="ECO:0000313" key="3">
    <source>
        <dbReference type="Proteomes" id="UP000076925"/>
    </source>
</evidence>
<dbReference type="STRING" id="128403.WA1_44665"/>
<evidence type="ECO:0000313" key="2">
    <source>
        <dbReference type="EMBL" id="KYC36770.1"/>
    </source>
</evidence>
<dbReference type="Pfam" id="PF14332">
    <property type="entry name" value="DUF4388"/>
    <property type="match status" value="1"/>
</dbReference>
<keyword evidence="3" id="KW-1185">Reference proteome</keyword>
<organism evidence="2 3">
    <name type="scientific">Scytonema hofmannii PCC 7110</name>
    <dbReference type="NCBI Taxonomy" id="128403"/>
    <lineage>
        <taxon>Bacteria</taxon>
        <taxon>Bacillati</taxon>
        <taxon>Cyanobacteriota</taxon>
        <taxon>Cyanophyceae</taxon>
        <taxon>Nostocales</taxon>
        <taxon>Scytonemataceae</taxon>
        <taxon>Scytonema</taxon>
    </lineage>
</organism>
<gene>
    <name evidence="2" type="ORF">WA1_44665</name>
</gene>
<feature type="domain" description="PatA-like N-terminal" evidence="1">
    <location>
        <begin position="15"/>
        <end position="120"/>
    </location>
</feature>
<name>A0A139WWF8_9CYAN</name>
<comment type="caution">
    <text evidence="2">The sequence shown here is derived from an EMBL/GenBank/DDBJ whole genome shotgun (WGS) entry which is preliminary data.</text>
</comment>
<dbReference type="EMBL" id="ANNX02000047">
    <property type="protein sequence ID" value="KYC36770.1"/>
    <property type="molecule type" value="Genomic_DNA"/>
</dbReference>
<dbReference type="InterPro" id="IPR025497">
    <property type="entry name" value="PatA-like_N"/>
</dbReference>
<evidence type="ECO:0000259" key="1">
    <source>
        <dbReference type="Pfam" id="PF14332"/>
    </source>
</evidence>
<dbReference type="Proteomes" id="UP000076925">
    <property type="component" value="Unassembled WGS sequence"/>
</dbReference>
<dbReference type="OrthoDB" id="524459at2"/>